<sequence>MKKITTTLNLIGMKNNERFTEELKNYRQDVTFLKANKIVKYSK</sequence>
<dbReference type="KEGG" id="vg:22276412"/>
<dbReference type="GeneID" id="22276412"/>
<proteinExistence type="predicted"/>
<reference evidence="1 2" key="1">
    <citation type="journal article" date="2014" name="PLoS ONE">
        <title>Improving the Safety of Staphylococcus aureus Polyvalent Phages by Their Production on a Staphylococcus xylosus Strain.</title>
        <authorList>
            <person name="El Haddad L."/>
            <person name="Ben Abdallah N."/>
            <person name="Plante P.L."/>
            <person name="Dumaresq J."/>
            <person name="Katsarava R."/>
            <person name="Labrie S."/>
            <person name="Corbeil J."/>
            <person name="St-Gelais D."/>
            <person name="Moineau S."/>
        </authorList>
    </citation>
    <scope>NUCLEOTIDE SEQUENCE [LARGE SCALE GENOMIC DNA]</scope>
</reference>
<dbReference type="RefSeq" id="YP_009098149.1">
    <property type="nucleotide sequence ID" value="NC_025417.1"/>
</dbReference>
<evidence type="ECO:0000313" key="1">
    <source>
        <dbReference type="EMBL" id="AFX93266.1"/>
    </source>
</evidence>
<evidence type="ECO:0000313" key="2">
    <source>
        <dbReference type="Proteomes" id="UP000028568"/>
    </source>
</evidence>
<organism evidence="1 2">
    <name type="scientific">Staphylococcus phage Team1</name>
    <dbReference type="NCBI Taxonomy" id="1262512"/>
    <lineage>
        <taxon>Viruses</taxon>
        <taxon>Duplodnaviria</taxon>
        <taxon>Heunggongvirae</taxon>
        <taxon>Uroviricota</taxon>
        <taxon>Caudoviricetes</taxon>
        <taxon>Herelleviridae</taxon>
        <taxon>Twortvirinae</taxon>
        <taxon>Kayvirus</taxon>
        <taxon>Kayvirus G1</taxon>
    </lineage>
</organism>
<accession>A0A075BEN8</accession>
<dbReference type="Proteomes" id="UP000028568">
    <property type="component" value="Segment"/>
</dbReference>
<evidence type="ECO:0008006" key="3">
    <source>
        <dbReference type="Google" id="ProtNLM"/>
    </source>
</evidence>
<protein>
    <recommendedName>
        <fullName evidence="3">TreO</fullName>
    </recommendedName>
</protein>
<dbReference type="EMBL" id="KC012913">
    <property type="protein sequence ID" value="AFX93266.1"/>
    <property type="molecule type" value="Genomic_DNA"/>
</dbReference>
<name>A0A075BEN8_9CAUD</name>